<evidence type="ECO:0000313" key="2">
    <source>
        <dbReference type="EMBL" id="TDE10295.1"/>
    </source>
</evidence>
<reference evidence="2 3" key="1">
    <citation type="submission" date="2019-03" db="EMBL/GenBank/DDBJ databases">
        <title>Dyadobacter AR-3-6 sp. nov., isolated from arctic soil.</title>
        <authorList>
            <person name="Chaudhary D.K."/>
        </authorList>
    </citation>
    <scope>NUCLEOTIDE SEQUENCE [LARGE SCALE GENOMIC DNA]</scope>
    <source>
        <strain evidence="2 3">AR-3-6</strain>
    </source>
</reference>
<evidence type="ECO:0000259" key="1">
    <source>
        <dbReference type="Pfam" id="PF13723"/>
    </source>
</evidence>
<organism evidence="2 3">
    <name type="scientific">Dyadobacter psychrotolerans</name>
    <dbReference type="NCBI Taxonomy" id="2541721"/>
    <lineage>
        <taxon>Bacteria</taxon>
        <taxon>Pseudomonadati</taxon>
        <taxon>Bacteroidota</taxon>
        <taxon>Cytophagia</taxon>
        <taxon>Cytophagales</taxon>
        <taxon>Spirosomataceae</taxon>
        <taxon>Dyadobacter</taxon>
    </lineage>
</organism>
<comment type="caution">
    <text evidence="2">The sequence shown here is derived from an EMBL/GenBank/DDBJ whole genome shotgun (WGS) entry which is preliminary data.</text>
</comment>
<dbReference type="GO" id="GO:0016746">
    <property type="term" value="F:acyltransferase activity"/>
    <property type="evidence" value="ECO:0007669"/>
    <property type="project" value="InterPro"/>
</dbReference>
<name>A0A4R5DHQ9_9BACT</name>
<sequence>MFITDLSCISPQQTYDDTFLSGEIKTYLGNRYVATEPPYGSLIPAGLLRRMGKAVRMGVGAGLPLIHKNPKLDGIILGTANGGLEDCLKFLNQIVDYKEGTLTPTNFVQSTPNAVAGNLALMSKNTGYNTTHVHKGLAFECALLDAMLWLDEGNANSFLLGSVEEISEYHYNIDYLSGYFKKEDSTSATLLQSGTAGTVCGEGATMFVVESELSERALAEIVDVEQISYALEDELTEKLNYLLKRNQVDPEQIDALVLGYSGDSRNDDLYDNLHQRMFSHSSVYSYKNLTGDYPTSSAFATWLGVQILSGRHIPDQAMQLRKSEITPKYVLIYNHYQGVQHGLILLKAV</sequence>
<dbReference type="Gene3D" id="3.40.47.10">
    <property type="match status" value="1"/>
</dbReference>
<dbReference type="Proteomes" id="UP000294850">
    <property type="component" value="Unassembled WGS sequence"/>
</dbReference>
<dbReference type="SUPFAM" id="SSF53901">
    <property type="entry name" value="Thiolase-like"/>
    <property type="match status" value="1"/>
</dbReference>
<dbReference type="RefSeq" id="WP_131961803.1">
    <property type="nucleotide sequence ID" value="NZ_SMFL01000016.1"/>
</dbReference>
<evidence type="ECO:0000313" key="3">
    <source>
        <dbReference type="Proteomes" id="UP000294850"/>
    </source>
</evidence>
<gene>
    <name evidence="2" type="ORF">E0F88_28805</name>
</gene>
<feature type="domain" description="Beta-ketoacyl synthase-like N-terminal" evidence="1">
    <location>
        <begin position="36"/>
        <end position="172"/>
    </location>
</feature>
<protein>
    <recommendedName>
        <fullName evidence="1">Beta-ketoacyl synthase-like N-terminal domain-containing protein</fullName>
    </recommendedName>
</protein>
<dbReference type="EMBL" id="SMFL01000016">
    <property type="protein sequence ID" value="TDE10295.1"/>
    <property type="molecule type" value="Genomic_DNA"/>
</dbReference>
<dbReference type="InterPro" id="IPR016039">
    <property type="entry name" value="Thiolase-like"/>
</dbReference>
<keyword evidence="3" id="KW-1185">Reference proteome</keyword>
<dbReference type="InterPro" id="IPR014030">
    <property type="entry name" value="Ketoacyl_synth_N"/>
</dbReference>
<dbReference type="AlphaFoldDB" id="A0A4R5DHQ9"/>
<proteinExistence type="predicted"/>
<dbReference type="Pfam" id="PF13723">
    <property type="entry name" value="Ketoacyl-synt_2"/>
    <property type="match status" value="1"/>
</dbReference>
<dbReference type="OrthoDB" id="1404523at2"/>
<accession>A0A4R5DHQ9</accession>